<evidence type="ECO:0000313" key="4">
    <source>
        <dbReference type="Proteomes" id="UP000253436"/>
    </source>
</evidence>
<keyword evidence="3" id="KW-0540">Nuclease</keyword>
<evidence type="ECO:0000259" key="2">
    <source>
        <dbReference type="Pfam" id="PF20469"/>
    </source>
</evidence>
<dbReference type="Proteomes" id="UP000253436">
    <property type="component" value="Unassembled WGS sequence"/>
</dbReference>
<keyword evidence="3" id="KW-0378">Hydrolase</keyword>
<dbReference type="PANTHER" id="PTHR43581:SF4">
    <property type="entry name" value="ATP_GTP PHOSPHATASE"/>
    <property type="match status" value="1"/>
</dbReference>
<keyword evidence="3" id="KW-0255">Endonuclease</keyword>
<dbReference type="PANTHER" id="PTHR43581">
    <property type="entry name" value="ATP/GTP PHOSPHATASE"/>
    <property type="match status" value="1"/>
</dbReference>
<dbReference type="RefSeq" id="WP_114310972.1">
    <property type="nucleotide sequence ID" value="NZ_QPJO01000007.1"/>
</dbReference>
<dbReference type="GO" id="GO:0004519">
    <property type="term" value="F:endonuclease activity"/>
    <property type="evidence" value="ECO:0007669"/>
    <property type="project" value="UniProtKB-KW"/>
</dbReference>
<keyword evidence="4" id="KW-1185">Reference proteome</keyword>
<dbReference type="Pfam" id="PF13175">
    <property type="entry name" value="AAA_15"/>
    <property type="match status" value="1"/>
</dbReference>
<comment type="caution">
    <text evidence="3">The sequence shown here is derived from an EMBL/GenBank/DDBJ whole genome shotgun (WGS) entry which is preliminary data.</text>
</comment>
<dbReference type="Gene3D" id="3.40.50.300">
    <property type="entry name" value="P-loop containing nucleotide triphosphate hydrolases"/>
    <property type="match status" value="1"/>
</dbReference>
<feature type="domain" description="Endonuclease GajA/Old nuclease/RecF-like AAA" evidence="1">
    <location>
        <begin position="4"/>
        <end position="312"/>
    </location>
</feature>
<evidence type="ECO:0000313" key="3">
    <source>
        <dbReference type="EMBL" id="RCW89835.1"/>
    </source>
</evidence>
<dbReference type="AlphaFoldDB" id="A0A368ZG74"/>
<dbReference type="SUPFAM" id="SSF52540">
    <property type="entry name" value="P-loop containing nucleoside triphosphate hydrolases"/>
    <property type="match status" value="1"/>
</dbReference>
<dbReference type="InterPro" id="IPR051396">
    <property type="entry name" value="Bact_Antivir_Def_Nuclease"/>
</dbReference>
<reference evidence="3 4" key="1">
    <citation type="submission" date="2018-07" db="EMBL/GenBank/DDBJ databases">
        <title>Genomic Encyclopedia of Type Strains, Phase III (KMG-III): the genomes of soil and plant-associated and newly described type strains.</title>
        <authorList>
            <person name="Whitman W."/>
        </authorList>
    </citation>
    <scope>NUCLEOTIDE SEQUENCE [LARGE SCALE GENOMIC DNA]</scope>
    <source>
        <strain evidence="3 4">CECT 7958</strain>
    </source>
</reference>
<organism evidence="3 4">
    <name type="scientific">Winogradskyella arenosi</name>
    <dbReference type="NCBI Taxonomy" id="533325"/>
    <lineage>
        <taxon>Bacteria</taxon>
        <taxon>Pseudomonadati</taxon>
        <taxon>Bacteroidota</taxon>
        <taxon>Flavobacteriia</taxon>
        <taxon>Flavobacteriales</taxon>
        <taxon>Flavobacteriaceae</taxon>
        <taxon>Winogradskyella</taxon>
    </lineage>
</organism>
<dbReference type="InterPro" id="IPR027417">
    <property type="entry name" value="P-loop_NTPase"/>
</dbReference>
<dbReference type="InterPro" id="IPR034139">
    <property type="entry name" value="TOPRIM_OLD"/>
</dbReference>
<gene>
    <name evidence="3" type="ORF">DFQ08_10715</name>
</gene>
<dbReference type="OrthoDB" id="9792800at2"/>
<dbReference type="InterPro" id="IPR041685">
    <property type="entry name" value="AAA_GajA/Old/RecF-like"/>
</dbReference>
<evidence type="ECO:0000259" key="1">
    <source>
        <dbReference type="Pfam" id="PF13175"/>
    </source>
</evidence>
<name>A0A368ZG74_9FLAO</name>
<feature type="domain" description="OLD protein-like TOPRIM" evidence="2">
    <location>
        <begin position="360"/>
        <end position="424"/>
    </location>
</feature>
<dbReference type="Pfam" id="PF20469">
    <property type="entry name" value="OLD-like_TOPRIM"/>
    <property type="match status" value="1"/>
</dbReference>
<dbReference type="EMBL" id="QPJO01000007">
    <property type="protein sequence ID" value="RCW89835.1"/>
    <property type="molecule type" value="Genomic_DNA"/>
</dbReference>
<protein>
    <submittedName>
        <fullName evidence="3">Putative ATP-dependent endonuclease of OLD family</fullName>
    </submittedName>
</protein>
<accession>A0A368ZG74</accession>
<sequence length="519" mass="59943">MKIIERIKLKNFGRFQDISIGFQKNLNLLIGDNEAGKSTILNAIDFVLSGSRSKVENYGVDNLFNTEVIKTFLDSEKKYEDLPILFAELYLNDQGNKDLEGNYNSEDLYTHGLAIICEPREDLSKEIKDILSQDDDNFPFEYYSITFKTFSGESYTGYRKFMQHLLLDNTQINNEYATKSYIKKLYSNSVKDSEKNKHQNEYRKHKDTFRDTVLSELNDRIEDYSFSIKTNSKSNLETDLTIREGNIEIDNKGKGRQCFIKTDFALQKNENELDVILLEEPENHLSHLNMKKLIQKIDNSENKQLFIATHSNLISTRLNLKKSVLLNSNSQSSILLDGLPDDTAKFFIKAPDNNILEYILSKKVVLVEGDAEYILMESFFEKETGQKTEYFDVHIISVGGTSFKRYLDIAKLLDIKTAVVRDNDGDFQSNCVDRYEDYVGDNIQIFYPDDNDISTFEISIFQINEAICNELFLAGRKKLTVQEYMLKNKADVAFELLDKKAGEIEAPDYVKNAIEWIKN</sequence>
<dbReference type="CDD" id="cd01026">
    <property type="entry name" value="TOPRIM_OLD"/>
    <property type="match status" value="1"/>
</dbReference>
<proteinExistence type="predicted"/>